<gene>
    <name evidence="5" type="ORF">F5891DRAFT_1281545</name>
</gene>
<feature type="compositionally biased region" description="Polar residues" evidence="4">
    <location>
        <begin position="528"/>
        <end position="559"/>
    </location>
</feature>
<dbReference type="PANTHER" id="PTHR44129">
    <property type="entry name" value="WD REPEAT-CONTAINING PROTEIN POP1"/>
    <property type="match status" value="1"/>
</dbReference>
<evidence type="ECO:0000313" key="6">
    <source>
        <dbReference type="Proteomes" id="UP001195769"/>
    </source>
</evidence>
<feature type="repeat" description="WD" evidence="3">
    <location>
        <begin position="203"/>
        <end position="244"/>
    </location>
</feature>
<dbReference type="AlphaFoldDB" id="A0AAD4HFF5"/>
<evidence type="ECO:0000256" key="3">
    <source>
        <dbReference type="PROSITE-ProRule" id="PRU00221"/>
    </source>
</evidence>
<dbReference type="SUPFAM" id="SSF50978">
    <property type="entry name" value="WD40 repeat-like"/>
    <property type="match status" value="1"/>
</dbReference>
<dbReference type="Proteomes" id="UP001195769">
    <property type="component" value="Unassembled WGS sequence"/>
</dbReference>
<dbReference type="GeneID" id="64664778"/>
<feature type="compositionally biased region" description="Basic residues" evidence="4">
    <location>
        <begin position="517"/>
        <end position="526"/>
    </location>
</feature>
<reference evidence="5" key="1">
    <citation type="journal article" date="2020" name="New Phytol.">
        <title>Comparative genomics reveals dynamic genome evolution in host specialist ectomycorrhizal fungi.</title>
        <authorList>
            <person name="Lofgren L.A."/>
            <person name="Nguyen N.H."/>
            <person name="Vilgalys R."/>
            <person name="Ruytinx J."/>
            <person name="Liao H.L."/>
            <person name="Branco S."/>
            <person name="Kuo A."/>
            <person name="LaButti K."/>
            <person name="Lipzen A."/>
            <person name="Andreopoulos W."/>
            <person name="Pangilinan J."/>
            <person name="Riley R."/>
            <person name="Hundley H."/>
            <person name="Na H."/>
            <person name="Barry K."/>
            <person name="Grigoriev I.V."/>
            <person name="Stajich J.E."/>
            <person name="Kennedy P.G."/>
        </authorList>
    </citation>
    <scope>NUCLEOTIDE SEQUENCE</scope>
    <source>
        <strain evidence="5">FC203</strain>
    </source>
</reference>
<dbReference type="Gene3D" id="2.130.10.10">
    <property type="entry name" value="YVTN repeat-like/Quinoprotein amine dehydrogenase"/>
    <property type="match status" value="3"/>
</dbReference>
<evidence type="ECO:0000256" key="1">
    <source>
        <dbReference type="ARBA" id="ARBA00022574"/>
    </source>
</evidence>
<sequence length="634" mass="70880">MYEDYEADSKNLERGLMKSKLLVMAFKAIFTSPSSANEVDGEGDGADIIENNRRARRRSDQAKVKTCVAAIIGMRKVTPRAIAYTACQVRFALSNITSWRIMDGDFDYQIFWNNIVDFFEDAPGPAARARVNELLEWWTRQVTDHQQRLILTANSLQKSFRAKPSAGLNDGALSPDGKIVASGSWDGAVRLWNIDTGTVIKKWTGHTELVHHTCWSSDGGRILSGSEDGTFRVWDVESGRTIIGPMKAGKLHTVCYSPDAKVIATGGDELKIWNANTGELLKTLQGRFSCLEWTPDGKTLFAGGSKFNTATWTVIDVREHFVYIISIPPNECIFTSTSNFWDNTIQLWNFETNQPIGMPLHHKHRVNSATFSADGKFLVTSCPDGHIYTWDVSAIVKEAGLLSDIVDATPRPAPKMKDAPRIPPGFFDDALREDNLRIRLSQSHELHDRPAPAPRQCTLNPFSSFWRSNSHGATERDTQSLSRPLSWTRNLVSRIRRRDGSDIQLREVEVPYTAGKPRNHHARKKPAASSSRPSNTHITQQHSATTKSTPSSSQQLPPIATAPTSSIVFGIAEATGTTSRPHITVTGWRARFVGWLCFQLLHWLPERHRDAISLSYRPDIPHVRSSQSLVFLLE</sequence>
<dbReference type="InterPro" id="IPR046521">
    <property type="entry name" value="DUF6698"/>
</dbReference>
<protein>
    <submittedName>
        <fullName evidence="5">WD40-repeat-containing domain protein</fullName>
    </submittedName>
</protein>
<keyword evidence="2" id="KW-0677">Repeat</keyword>
<dbReference type="EMBL" id="JABBWK010000078">
    <property type="protein sequence ID" value="KAG1894537.1"/>
    <property type="molecule type" value="Genomic_DNA"/>
</dbReference>
<evidence type="ECO:0000256" key="2">
    <source>
        <dbReference type="ARBA" id="ARBA00022737"/>
    </source>
</evidence>
<feature type="region of interest" description="Disordered" evidence="4">
    <location>
        <begin position="507"/>
        <end position="559"/>
    </location>
</feature>
<dbReference type="InterPro" id="IPR019775">
    <property type="entry name" value="WD40_repeat_CS"/>
</dbReference>
<dbReference type="PROSITE" id="PS50082">
    <property type="entry name" value="WD_REPEATS_2"/>
    <property type="match status" value="3"/>
</dbReference>
<dbReference type="RefSeq" id="XP_041220113.1">
    <property type="nucleotide sequence ID" value="XM_041370480.1"/>
</dbReference>
<name>A0AAD4HFF5_9AGAM</name>
<dbReference type="InterPro" id="IPR001680">
    <property type="entry name" value="WD40_rpt"/>
</dbReference>
<proteinExistence type="predicted"/>
<dbReference type="Pfam" id="PF00400">
    <property type="entry name" value="WD40"/>
    <property type="match status" value="3"/>
</dbReference>
<comment type="caution">
    <text evidence="5">The sequence shown here is derived from an EMBL/GenBank/DDBJ whole genome shotgun (WGS) entry which is preliminary data.</text>
</comment>
<dbReference type="PROSITE" id="PS50294">
    <property type="entry name" value="WD_REPEATS_REGION"/>
    <property type="match status" value="3"/>
</dbReference>
<keyword evidence="1 3" id="KW-0853">WD repeat</keyword>
<feature type="repeat" description="WD" evidence="3">
    <location>
        <begin position="359"/>
        <end position="393"/>
    </location>
</feature>
<dbReference type="SMART" id="SM00320">
    <property type="entry name" value="WD40"/>
    <property type="match status" value="5"/>
</dbReference>
<dbReference type="InterPro" id="IPR050349">
    <property type="entry name" value="WD_LIS1/nudF_dynein_reg"/>
</dbReference>
<accession>A0AAD4HFF5</accession>
<feature type="repeat" description="WD" evidence="3">
    <location>
        <begin position="172"/>
        <end position="202"/>
    </location>
</feature>
<dbReference type="InterPro" id="IPR015943">
    <property type="entry name" value="WD40/YVTN_repeat-like_dom_sf"/>
</dbReference>
<dbReference type="PRINTS" id="PR00320">
    <property type="entry name" value="GPROTEINBRPT"/>
</dbReference>
<dbReference type="InterPro" id="IPR036322">
    <property type="entry name" value="WD40_repeat_dom_sf"/>
</dbReference>
<dbReference type="CDD" id="cd00200">
    <property type="entry name" value="WD40"/>
    <property type="match status" value="1"/>
</dbReference>
<evidence type="ECO:0000256" key="4">
    <source>
        <dbReference type="SAM" id="MobiDB-lite"/>
    </source>
</evidence>
<keyword evidence="6" id="KW-1185">Reference proteome</keyword>
<dbReference type="InterPro" id="IPR020472">
    <property type="entry name" value="WD40_PAC1"/>
</dbReference>
<evidence type="ECO:0000313" key="5">
    <source>
        <dbReference type="EMBL" id="KAG1894537.1"/>
    </source>
</evidence>
<dbReference type="Pfam" id="PF20414">
    <property type="entry name" value="DUF6698"/>
    <property type="match status" value="1"/>
</dbReference>
<dbReference type="PROSITE" id="PS00678">
    <property type="entry name" value="WD_REPEATS_1"/>
    <property type="match status" value="2"/>
</dbReference>
<organism evidence="5 6">
    <name type="scientific">Suillus fuscotomentosus</name>
    <dbReference type="NCBI Taxonomy" id="1912939"/>
    <lineage>
        <taxon>Eukaryota</taxon>
        <taxon>Fungi</taxon>
        <taxon>Dikarya</taxon>
        <taxon>Basidiomycota</taxon>
        <taxon>Agaricomycotina</taxon>
        <taxon>Agaricomycetes</taxon>
        <taxon>Agaricomycetidae</taxon>
        <taxon>Boletales</taxon>
        <taxon>Suillineae</taxon>
        <taxon>Suillaceae</taxon>
        <taxon>Suillus</taxon>
    </lineage>
</organism>